<dbReference type="OrthoDB" id="416454at2759"/>
<proteinExistence type="predicted"/>
<evidence type="ECO:0000313" key="1">
    <source>
        <dbReference type="EMBL" id="CAB4035446.1"/>
    </source>
</evidence>
<gene>
    <name evidence="1" type="ORF">PACLA_8A080684</name>
</gene>
<dbReference type="PANTHER" id="PTHR47510">
    <property type="entry name" value="REVERSE TRANSCRIPTASE DOMAIN-CONTAINING PROTEIN"/>
    <property type="match status" value="1"/>
</dbReference>
<comment type="caution">
    <text evidence="1">The sequence shown here is derived from an EMBL/GenBank/DDBJ whole genome shotgun (WGS) entry which is preliminary data.</text>
</comment>
<keyword evidence="2" id="KW-1185">Reference proteome</keyword>
<protein>
    <submittedName>
        <fullName evidence="1">Uncharacterized protein</fullName>
    </submittedName>
</protein>
<dbReference type="AlphaFoldDB" id="A0A6S7JRT8"/>
<name>A0A6S7JRT8_PARCT</name>
<evidence type="ECO:0000313" key="2">
    <source>
        <dbReference type="Proteomes" id="UP001152795"/>
    </source>
</evidence>
<reference evidence="1" key="1">
    <citation type="submission" date="2020-04" db="EMBL/GenBank/DDBJ databases">
        <authorList>
            <person name="Alioto T."/>
            <person name="Alioto T."/>
            <person name="Gomez Garrido J."/>
        </authorList>
    </citation>
    <scope>NUCLEOTIDE SEQUENCE</scope>
    <source>
        <strain evidence="1">A484AB</strain>
    </source>
</reference>
<organism evidence="1 2">
    <name type="scientific">Paramuricea clavata</name>
    <name type="common">Red gorgonian</name>
    <name type="synonym">Violescent sea-whip</name>
    <dbReference type="NCBI Taxonomy" id="317549"/>
    <lineage>
        <taxon>Eukaryota</taxon>
        <taxon>Metazoa</taxon>
        <taxon>Cnidaria</taxon>
        <taxon>Anthozoa</taxon>
        <taxon>Octocorallia</taxon>
        <taxon>Malacalcyonacea</taxon>
        <taxon>Plexauridae</taxon>
        <taxon>Paramuricea</taxon>
    </lineage>
</organism>
<dbReference type="EMBL" id="CACRXK020021060">
    <property type="protein sequence ID" value="CAB4035446.1"/>
    <property type="molecule type" value="Genomic_DNA"/>
</dbReference>
<accession>A0A6S7JRT8</accession>
<sequence length="347" mass="39221">MVLNLKLSKQPRSYITVRSFKNYNPMLFTANLVSKHEKFLQSIFTESDVYSKLSILNDALLSTLQTHAPVKTIRVRNRPCPNITQNIKDLMAHRDQLHRQFKFSRDVGDWKTYKNARQSVKIALKNAEKEYVRGEILAHKNNTTSLWKIINRCIPSKERKIQCYSKDSDQIANEFNQFFIAVGEKTANAAAQVALDNNLNGPISSSFTAISPAQTTHEMFHISPVSCTDIKRIIMSMPSNKTPGPDKVSMSVLKDCLLVVLGPITNIINCSFATSTFPDDMKLAEVIPLLKDGDHDVASNNRPLSLLNTVSKICERAVLNQFNSYLTRNQRLSVQQSGNKKQHLLKL</sequence>
<dbReference type="PANTHER" id="PTHR47510:SF3">
    <property type="entry name" value="ENDO_EXONUCLEASE_PHOSPHATASE DOMAIN-CONTAINING PROTEIN"/>
    <property type="match status" value="1"/>
</dbReference>
<dbReference type="Proteomes" id="UP001152795">
    <property type="component" value="Unassembled WGS sequence"/>
</dbReference>